<reference evidence="9 10" key="1">
    <citation type="submission" date="2024-03" db="EMBL/GenBank/DDBJ databases">
        <title>The Acrasis kona genome and developmental transcriptomes reveal deep origins of eukaryotic multicellular pathways.</title>
        <authorList>
            <person name="Sheikh S."/>
            <person name="Fu C.-J."/>
            <person name="Brown M.W."/>
            <person name="Baldauf S.L."/>
        </authorList>
    </citation>
    <scope>NUCLEOTIDE SEQUENCE [LARGE SCALE GENOMIC DNA]</scope>
    <source>
        <strain evidence="9 10">ATCC MYA-3509</strain>
    </source>
</reference>
<dbReference type="EMBL" id="JAOPGA020001434">
    <property type="protein sequence ID" value="KAL0488317.1"/>
    <property type="molecule type" value="Genomic_DNA"/>
</dbReference>
<evidence type="ECO:0000259" key="8">
    <source>
        <dbReference type="Pfam" id="PF09402"/>
    </source>
</evidence>
<feature type="compositionally biased region" description="Polar residues" evidence="6">
    <location>
        <begin position="234"/>
        <end position="256"/>
    </location>
</feature>
<comment type="subcellular location">
    <subcellularLocation>
        <location evidence="1">Nucleus membrane</location>
    </subcellularLocation>
</comment>
<evidence type="ECO:0000256" key="3">
    <source>
        <dbReference type="ARBA" id="ARBA00022989"/>
    </source>
</evidence>
<evidence type="ECO:0000313" key="9">
    <source>
        <dbReference type="EMBL" id="KAL0488317.1"/>
    </source>
</evidence>
<dbReference type="Gene3D" id="1.10.720.40">
    <property type="match status" value="1"/>
</dbReference>
<organism evidence="9 10">
    <name type="scientific">Acrasis kona</name>
    <dbReference type="NCBI Taxonomy" id="1008807"/>
    <lineage>
        <taxon>Eukaryota</taxon>
        <taxon>Discoba</taxon>
        <taxon>Heterolobosea</taxon>
        <taxon>Tetramitia</taxon>
        <taxon>Eutetramitia</taxon>
        <taxon>Acrasidae</taxon>
        <taxon>Acrasis</taxon>
    </lineage>
</organism>
<name>A0AAW2ZI48_9EUKA</name>
<keyword evidence="4 7" id="KW-0472">Membrane</keyword>
<sequence>MSEQDYKNWTIAKLCSELSQNGVSLPTTKQQKNNYIALYEEKVLGKAPTDIVSTTPIRGRKSVSVSGTNTSTRKRRRITAAVTTERGDKSESEDSQAEEPEAKKNKQEYVNVPTRNTRQSLAADALRANNAPDVAKKGLVITGVDPQATDRRRKTLSDSVAPQEDTLRRRQTVAPSSNYVAPSSNYVAPPSNYVAPPSNYVAPPVNSVAPPVNNDVSKSRKSYGFVNPALLNEHNPQYTQPTQSEPSTLIQKTQAVKKQPIVQQPVEESSEEEEEQQVQLNRSLTPSQVDTLRKGEAPENSSIPLKLLTLLLWGLVAYALYLYLNGRPKNTPPGGPYCNSEPLLSGEIPNCQPCPEHGYCDGGKLIACEDGYIKSNAICVKDKRSERVAVKMAELMQTKLSTQRGLYECQKAGVQPPTVLSNDKKVISYPNAKGMTISEVRSFLADRFLSVVHDESRQLLDEKSFNASFQKFIQLLRASSKNFELDFEPNADSSKEDVIYSTNPSIPFYCRVVRKCYENAYFLIGSFLLLCAVLIGNALKKKHDQERLDLEDLIRIVITRIKDKGRLKQLVLKADLKEQFSDIDVDKLWPKVCSACGEDPRLGEETNVEDYNLMWTWKQSDAPVDAPLTLNQAAAEAAAIE</sequence>
<dbReference type="GO" id="GO:0003682">
    <property type="term" value="F:chromatin binding"/>
    <property type="evidence" value="ECO:0007669"/>
    <property type="project" value="InterPro"/>
</dbReference>
<evidence type="ECO:0000256" key="7">
    <source>
        <dbReference type="SAM" id="Phobius"/>
    </source>
</evidence>
<evidence type="ECO:0000313" key="10">
    <source>
        <dbReference type="Proteomes" id="UP001431209"/>
    </source>
</evidence>
<feature type="compositionally biased region" description="Polar residues" evidence="6">
    <location>
        <begin position="280"/>
        <end position="290"/>
    </location>
</feature>
<feature type="region of interest" description="Disordered" evidence="6">
    <location>
        <begin position="53"/>
        <end position="116"/>
    </location>
</feature>
<accession>A0AAW2ZI48</accession>
<comment type="caution">
    <text evidence="9">The sequence shown here is derived from an EMBL/GenBank/DDBJ whole genome shotgun (WGS) entry which is preliminary data.</text>
</comment>
<dbReference type="PROSITE" id="PS50007">
    <property type="entry name" value="PIPLC_X_DOMAIN"/>
    <property type="match status" value="1"/>
</dbReference>
<keyword evidence="3 7" id="KW-1133">Transmembrane helix</keyword>
<dbReference type="PANTHER" id="PTHR47808">
    <property type="entry name" value="INNER NUCLEAR MEMBRANE PROTEIN HEH2-RELATED"/>
    <property type="match status" value="1"/>
</dbReference>
<feature type="transmembrane region" description="Helical" evidence="7">
    <location>
        <begin position="520"/>
        <end position="539"/>
    </location>
</feature>
<protein>
    <submittedName>
        <fullName evidence="9">Inner nuclear membrane protein SRC1-like</fullName>
    </submittedName>
</protein>
<dbReference type="InterPro" id="IPR018996">
    <property type="entry name" value="Man1/Src1-like_C"/>
</dbReference>
<dbReference type="InterPro" id="IPR044780">
    <property type="entry name" value="Heh2/Src1"/>
</dbReference>
<feature type="compositionally biased region" description="Polar residues" evidence="6">
    <location>
        <begin position="173"/>
        <end position="186"/>
    </location>
</feature>
<evidence type="ECO:0000256" key="2">
    <source>
        <dbReference type="ARBA" id="ARBA00022692"/>
    </source>
</evidence>
<dbReference type="GO" id="GO:0005637">
    <property type="term" value="C:nuclear inner membrane"/>
    <property type="evidence" value="ECO:0007669"/>
    <property type="project" value="InterPro"/>
</dbReference>
<proteinExistence type="predicted"/>
<feature type="domain" description="Man1/Src1-like C-terminal" evidence="8">
    <location>
        <begin position="347"/>
        <end position="568"/>
    </location>
</feature>
<evidence type="ECO:0000256" key="5">
    <source>
        <dbReference type="ARBA" id="ARBA00023242"/>
    </source>
</evidence>
<dbReference type="AlphaFoldDB" id="A0AAW2ZI48"/>
<keyword evidence="5" id="KW-0539">Nucleus</keyword>
<dbReference type="PANTHER" id="PTHR47808:SF2">
    <property type="entry name" value="LEM DOMAIN-CONTAINING PROTEIN 2"/>
    <property type="match status" value="1"/>
</dbReference>
<gene>
    <name evidence="9" type="ORF">AKO1_008761</name>
</gene>
<evidence type="ECO:0000256" key="1">
    <source>
        <dbReference type="ARBA" id="ARBA00004126"/>
    </source>
</evidence>
<dbReference type="GO" id="GO:0071763">
    <property type="term" value="P:nuclear membrane organization"/>
    <property type="evidence" value="ECO:0007669"/>
    <property type="project" value="TreeGrafter"/>
</dbReference>
<feature type="region of interest" description="Disordered" evidence="6">
    <location>
        <begin position="232"/>
        <end position="297"/>
    </location>
</feature>
<keyword evidence="2 7" id="KW-0812">Transmembrane</keyword>
<dbReference type="InterPro" id="IPR011015">
    <property type="entry name" value="LEM/LEM-like_dom_sf"/>
</dbReference>
<keyword evidence="10" id="KW-1185">Reference proteome</keyword>
<dbReference type="Proteomes" id="UP001431209">
    <property type="component" value="Unassembled WGS sequence"/>
</dbReference>
<dbReference type="Pfam" id="PF09402">
    <property type="entry name" value="MSC"/>
    <property type="match status" value="1"/>
</dbReference>
<dbReference type="GO" id="GO:0005783">
    <property type="term" value="C:endoplasmic reticulum"/>
    <property type="evidence" value="ECO:0007669"/>
    <property type="project" value="TreeGrafter"/>
</dbReference>
<feature type="region of interest" description="Disordered" evidence="6">
    <location>
        <begin position="145"/>
        <end position="187"/>
    </location>
</feature>
<evidence type="ECO:0000256" key="6">
    <source>
        <dbReference type="SAM" id="MobiDB-lite"/>
    </source>
</evidence>
<evidence type="ECO:0000256" key="4">
    <source>
        <dbReference type="ARBA" id="ARBA00023136"/>
    </source>
</evidence>
<dbReference type="GO" id="GO:0034399">
    <property type="term" value="C:nuclear periphery"/>
    <property type="evidence" value="ECO:0007669"/>
    <property type="project" value="TreeGrafter"/>
</dbReference>